<evidence type="ECO:0000313" key="8">
    <source>
        <dbReference type="Proteomes" id="UP000321261"/>
    </source>
</evidence>
<evidence type="ECO:0000256" key="1">
    <source>
        <dbReference type="ARBA" id="ARBA00004651"/>
    </source>
</evidence>
<name>A0A561SQ08_9PSEU</name>
<evidence type="ECO:0000259" key="6">
    <source>
        <dbReference type="PROSITE" id="PS50850"/>
    </source>
</evidence>
<gene>
    <name evidence="7" type="ORF">FHX44_112830</name>
</gene>
<dbReference type="EMBL" id="VIWU01000001">
    <property type="protein sequence ID" value="TWF76931.1"/>
    <property type="molecule type" value="Genomic_DNA"/>
</dbReference>
<evidence type="ECO:0000256" key="2">
    <source>
        <dbReference type="ARBA" id="ARBA00022692"/>
    </source>
</evidence>
<proteinExistence type="predicted"/>
<dbReference type="Pfam" id="PF07690">
    <property type="entry name" value="MFS_1"/>
    <property type="match status" value="1"/>
</dbReference>
<organism evidence="7 8">
    <name type="scientific">Pseudonocardia hierapolitana</name>
    <dbReference type="NCBI Taxonomy" id="1128676"/>
    <lineage>
        <taxon>Bacteria</taxon>
        <taxon>Bacillati</taxon>
        <taxon>Actinomycetota</taxon>
        <taxon>Actinomycetes</taxon>
        <taxon>Pseudonocardiales</taxon>
        <taxon>Pseudonocardiaceae</taxon>
        <taxon>Pseudonocardia</taxon>
    </lineage>
</organism>
<feature type="transmembrane region" description="Helical" evidence="5">
    <location>
        <begin position="7"/>
        <end position="27"/>
    </location>
</feature>
<feature type="transmembrane region" description="Helical" evidence="5">
    <location>
        <begin position="275"/>
        <end position="295"/>
    </location>
</feature>
<comment type="caution">
    <text evidence="7">The sequence shown here is derived from an EMBL/GenBank/DDBJ whole genome shotgun (WGS) entry which is preliminary data.</text>
</comment>
<feature type="transmembrane region" description="Helical" evidence="5">
    <location>
        <begin position="39"/>
        <end position="63"/>
    </location>
</feature>
<feature type="transmembrane region" description="Helical" evidence="5">
    <location>
        <begin position="334"/>
        <end position="356"/>
    </location>
</feature>
<dbReference type="InterPro" id="IPR052952">
    <property type="entry name" value="MFS-Transporter"/>
</dbReference>
<dbReference type="GO" id="GO:0005886">
    <property type="term" value="C:plasma membrane"/>
    <property type="evidence" value="ECO:0007669"/>
    <property type="project" value="UniProtKB-SubCell"/>
</dbReference>
<evidence type="ECO:0000313" key="7">
    <source>
        <dbReference type="EMBL" id="TWF76931.1"/>
    </source>
</evidence>
<dbReference type="GO" id="GO:0022857">
    <property type="term" value="F:transmembrane transporter activity"/>
    <property type="evidence" value="ECO:0007669"/>
    <property type="project" value="InterPro"/>
</dbReference>
<dbReference type="Proteomes" id="UP000321261">
    <property type="component" value="Unassembled WGS sequence"/>
</dbReference>
<dbReference type="RefSeq" id="WP_147256204.1">
    <property type="nucleotide sequence ID" value="NZ_VIWU01000001.1"/>
</dbReference>
<feature type="transmembrane region" description="Helical" evidence="5">
    <location>
        <begin position="100"/>
        <end position="123"/>
    </location>
</feature>
<evidence type="ECO:0000256" key="3">
    <source>
        <dbReference type="ARBA" id="ARBA00022989"/>
    </source>
</evidence>
<feature type="transmembrane region" description="Helical" evidence="5">
    <location>
        <begin position="241"/>
        <end position="263"/>
    </location>
</feature>
<dbReference type="InterPro" id="IPR011701">
    <property type="entry name" value="MFS"/>
</dbReference>
<keyword evidence="8" id="KW-1185">Reference proteome</keyword>
<feature type="transmembrane region" description="Helical" evidence="5">
    <location>
        <begin position="215"/>
        <end position="235"/>
    </location>
</feature>
<feature type="transmembrane region" description="Helical" evidence="5">
    <location>
        <begin position="301"/>
        <end position="322"/>
    </location>
</feature>
<dbReference type="InterPro" id="IPR020846">
    <property type="entry name" value="MFS_dom"/>
</dbReference>
<dbReference type="AlphaFoldDB" id="A0A561SQ08"/>
<feature type="transmembrane region" description="Helical" evidence="5">
    <location>
        <begin position="135"/>
        <end position="157"/>
    </location>
</feature>
<dbReference type="PROSITE" id="PS50850">
    <property type="entry name" value="MFS"/>
    <property type="match status" value="1"/>
</dbReference>
<evidence type="ECO:0000256" key="5">
    <source>
        <dbReference type="SAM" id="Phobius"/>
    </source>
</evidence>
<keyword evidence="2 5" id="KW-0812">Transmembrane</keyword>
<protein>
    <submittedName>
        <fullName evidence="7">Sugar phosphate permease</fullName>
    </submittedName>
</protein>
<dbReference type="OrthoDB" id="8628659at2"/>
<feature type="transmembrane region" description="Helical" evidence="5">
    <location>
        <begin position="163"/>
        <end position="184"/>
    </location>
</feature>
<keyword evidence="3 5" id="KW-1133">Transmembrane helix</keyword>
<dbReference type="PANTHER" id="PTHR23527:SF1">
    <property type="entry name" value="BLL3282 PROTEIN"/>
    <property type="match status" value="1"/>
</dbReference>
<feature type="transmembrane region" description="Helical" evidence="5">
    <location>
        <begin position="362"/>
        <end position="383"/>
    </location>
</feature>
<dbReference type="InterPro" id="IPR036259">
    <property type="entry name" value="MFS_trans_sf"/>
</dbReference>
<sequence length="396" mass="39077">MGSGPRYRWVVLVVGTAAQAATAYFLGLAAVTPVLREHFGLGLSGVGVLIGLASAGLIPTLMAWGSAADRFGERWVMASGLLGAAGTLGVLALVDDAVVAGVLLVVAGASGASVNAASGRAVLTWFPAAGRGTAMAIRQTAVPVGAAVAAVALPPIADAGGVPAVFAALAVTCLAAAVAVAAFIREPPDRPARSTRPAARAREVLTDRRLQRLSVAGLLLVVPQFLGSVFLVEVLHGGAGLSLAVAGALLGLTQVLGALGRLANGAWSDRVRSRLGPLRIVALAVATGFALAAVLRPGPAVLLAAVLVPAAALAISWNGLVFTAAGEMAPRGRAATAMAMSNTANYVSGAATPALGGLVADLAGWSAVLTMGAVAAIGALLALRHLVEPAAESLPG</sequence>
<dbReference type="SUPFAM" id="SSF103473">
    <property type="entry name" value="MFS general substrate transporter"/>
    <property type="match status" value="1"/>
</dbReference>
<feature type="transmembrane region" description="Helical" evidence="5">
    <location>
        <begin position="75"/>
        <end position="94"/>
    </location>
</feature>
<dbReference type="PANTHER" id="PTHR23527">
    <property type="entry name" value="BLL3282 PROTEIN"/>
    <property type="match status" value="1"/>
</dbReference>
<evidence type="ECO:0000256" key="4">
    <source>
        <dbReference type="ARBA" id="ARBA00023136"/>
    </source>
</evidence>
<feature type="domain" description="Major facilitator superfamily (MFS) profile" evidence="6">
    <location>
        <begin position="8"/>
        <end position="390"/>
    </location>
</feature>
<reference evidence="7 8" key="1">
    <citation type="submission" date="2019-06" db="EMBL/GenBank/DDBJ databases">
        <title>Sequencing the genomes of 1000 actinobacteria strains.</title>
        <authorList>
            <person name="Klenk H.-P."/>
        </authorList>
    </citation>
    <scope>NUCLEOTIDE SEQUENCE [LARGE SCALE GENOMIC DNA]</scope>
    <source>
        <strain evidence="7 8">DSM 45671</strain>
    </source>
</reference>
<accession>A0A561SQ08</accession>
<comment type="subcellular location">
    <subcellularLocation>
        <location evidence="1">Cell membrane</location>
        <topology evidence="1">Multi-pass membrane protein</topology>
    </subcellularLocation>
</comment>
<keyword evidence="4 5" id="KW-0472">Membrane</keyword>
<dbReference type="Gene3D" id="1.20.1250.20">
    <property type="entry name" value="MFS general substrate transporter like domains"/>
    <property type="match status" value="1"/>
</dbReference>